<evidence type="ECO:0000259" key="17">
    <source>
        <dbReference type="Pfam" id="PF12637"/>
    </source>
</evidence>
<keyword evidence="14" id="KW-0175">Coiled coil</keyword>
<comment type="similarity">
    <text evidence="2 13">Belongs to the ribonucleoside diphosphate reductase class-2 family.</text>
</comment>
<dbReference type="InterPro" id="IPR013509">
    <property type="entry name" value="RNR_lsu_N"/>
</dbReference>
<comment type="catalytic activity">
    <reaction evidence="12 13">
        <text>a 2'-deoxyribonucleoside 5'-diphosphate + [thioredoxin]-disulfide + H2O = a ribonucleoside 5'-diphosphate + [thioredoxin]-dithiol</text>
        <dbReference type="Rhea" id="RHEA:23252"/>
        <dbReference type="Rhea" id="RHEA-COMP:10698"/>
        <dbReference type="Rhea" id="RHEA-COMP:10700"/>
        <dbReference type="ChEBI" id="CHEBI:15377"/>
        <dbReference type="ChEBI" id="CHEBI:29950"/>
        <dbReference type="ChEBI" id="CHEBI:50058"/>
        <dbReference type="ChEBI" id="CHEBI:57930"/>
        <dbReference type="ChEBI" id="CHEBI:73316"/>
        <dbReference type="EC" id="1.17.4.1"/>
    </reaction>
</comment>
<evidence type="ECO:0000256" key="8">
    <source>
        <dbReference type="ARBA" id="ARBA00023002"/>
    </source>
</evidence>
<dbReference type="GO" id="GO:0031419">
    <property type="term" value="F:cobalamin binding"/>
    <property type="evidence" value="ECO:0007669"/>
    <property type="project" value="UniProtKB-KW"/>
</dbReference>
<organism evidence="18 19">
    <name type="scientific">Candidatus Sysuiplasma superficiale</name>
    <dbReference type="NCBI Taxonomy" id="2823368"/>
    <lineage>
        <taxon>Archaea</taxon>
        <taxon>Methanobacteriati</taxon>
        <taxon>Thermoplasmatota</taxon>
        <taxon>Thermoplasmata</taxon>
        <taxon>Candidatus Sysuiplasmatales</taxon>
        <taxon>Candidatus Sysuiplasmataceae</taxon>
        <taxon>Candidatus Sysuiplasma</taxon>
    </lineage>
</organism>
<name>A0A8J8CDX7_9ARCH</name>
<protein>
    <recommendedName>
        <fullName evidence="4 13">Vitamin B12-dependent ribonucleotide reductase</fullName>
        <ecNumber evidence="3 13">1.17.4.1</ecNumber>
    </recommendedName>
</protein>
<evidence type="ECO:0000256" key="9">
    <source>
        <dbReference type="ARBA" id="ARBA00023157"/>
    </source>
</evidence>
<dbReference type="Pfam" id="PF00317">
    <property type="entry name" value="Ribonuc_red_lgN"/>
    <property type="match status" value="1"/>
</dbReference>
<dbReference type="NCBIfam" id="TIGR02504">
    <property type="entry name" value="NrdJ_Z"/>
    <property type="match status" value="1"/>
</dbReference>
<dbReference type="GO" id="GO:0071897">
    <property type="term" value="P:DNA biosynthetic process"/>
    <property type="evidence" value="ECO:0007669"/>
    <property type="project" value="UniProtKB-KW"/>
</dbReference>
<evidence type="ECO:0000256" key="6">
    <source>
        <dbReference type="ARBA" id="ARBA00022634"/>
    </source>
</evidence>
<feature type="domain" description="TSCPD" evidence="17">
    <location>
        <begin position="634"/>
        <end position="725"/>
    </location>
</feature>
<dbReference type="InterPro" id="IPR050862">
    <property type="entry name" value="RdRp_reductase_class-2"/>
</dbReference>
<comment type="cofactor">
    <cofactor evidence="1 13">
        <name>adenosylcob(III)alamin</name>
        <dbReference type="ChEBI" id="CHEBI:18408"/>
    </cofactor>
</comment>
<dbReference type="EMBL" id="JAHEAC010000152">
    <property type="protein sequence ID" value="MBX8645039.1"/>
    <property type="molecule type" value="Genomic_DNA"/>
</dbReference>
<evidence type="ECO:0000256" key="12">
    <source>
        <dbReference type="ARBA" id="ARBA00047754"/>
    </source>
</evidence>
<reference evidence="18" key="1">
    <citation type="submission" date="2021-05" db="EMBL/GenBank/DDBJ databases">
        <title>Genomic insights into ecological role and evolution of a novel Thermoplasmata order Candidatus Sysuiplasmatales.</title>
        <authorList>
            <person name="Yuan Y."/>
        </authorList>
    </citation>
    <scope>NUCLEOTIDE SEQUENCE</scope>
    <source>
        <strain evidence="18">TUT19-bin139</strain>
    </source>
</reference>
<sequence>MEKDGKTDFVEKKSVEREVTAIPKETYEFFNGDEIRSRVFYEKYALKDLEGTMLEKTPDQMWSRVSRVIADVEASPEKRAEWYEKFNWLLGDFRFLPGGRILFAAGQQRKSTLLNCYVIPVKNDSIEDIFDWCKEAARTYSYGGGVGTDISILRPRNTPVNNSAVVSTGSVSFMNIFSETTHTIGQHGRRGALMITIRVDHPDILSFIKVKRNLSNVRYANISVKITDEFMQAVKENKDFTLRYENGVVGKVTSKINARELWNELVNSARDWAEPGLIFWDTVKKYSPSEYNGMEVIGTNPCSEQPLQPYGACDLGSLNLSAFVAGAFTDNAKIEWEQLDKAVRYGVRFLDDVLDYNDSRHPLKEQSEAARNSRRIGLGITGLGDMLVKLKVRYDSERALAFIDELFTRIKNRAYMESIEIAKEKGSFPLFDAKKHLSMPFIQTLNDEIKKGIENHGLRNVAILTVPPTGSISVLAGTSSGIEPIFAFSYTRRSESLSQEYYKVYHPLAMEYMRLFNIADEDNLPDFFVPAHKIDAEFRVKMQATIQKHIDSAISSTVNLPNDASVEDVGKVYMQAWESGCKGITVYREGSREGILITEEQQKKKEQEQQKKEERAAEELMWKRDVVLSGQTMKVTLPNGSPMYLTANFDSTSIREVFINLGKTGSEEKSYAEAIGRLISKYLQQGGDVREVIDSLKGIRANSSIGWDHGMKIYSVPDAIAKSIEVLAGITAPAVAKKLLEDETASAIDGRQDTIKNVHGIKPDKCPTCAEMTLVNENGCIICKACGFTKCE</sequence>
<dbReference type="PANTHER" id="PTHR43371">
    <property type="entry name" value="VITAMIN B12-DEPENDENT RIBONUCLEOTIDE REDUCTASE"/>
    <property type="match status" value="1"/>
</dbReference>
<evidence type="ECO:0000313" key="18">
    <source>
        <dbReference type="EMBL" id="MBX8645039.1"/>
    </source>
</evidence>
<dbReference type="SUPFAM" id="SSF51998">
    <property type="entry name" value="PFL-like glycyl radical enzymes"/>
    <property type="match status" value="1"/>
</dbReference>
<dbReference type="PANTHER" id="PTHR43371:SF1">
    <property type="entry name" value="RIBONUCLEOSIDE-DIPHOSPHATE REDUCTASE"/>
    <property type="match status" value="1"/>
</dbReference>
<evidence type="ECO:0000256" key="1">
    <source>
        <dbReference type="ARBA" id="ARBA00001922"/>
    </source>
</evidence>
<evidence type="ECO:0000256" key="10">
    <source>
        <dbReference type="ARBA" id="ARBA00023285"/>
    </source>
</evidence>
<feature type="coiled-coil region" evidence="14">
    <location>
        <begin position="595"/>
        <end position="623"/>
    </location>
</feature>
<feature type="domain" description="Ribonucleotide reductase large subunit N-terminal" evidence="15">
    <location>
        <begin position="38"/>
        <end position="109"/>
    </location>
</feature>
<evidence type="ECO:0000256" key="5">
    <source>
        <dbReference type="ARBA" id="ARBA00022628"/>
    </source>
</evidence>
<evidence type="ECO:0000256" key="7">
    <source>
        <dbReference type="ARBA" id="ARBA00022741"/>
    </source>
</evidence>
<keyword evidence="10 13" id="KW-0170">Cobalt</keyword>
<keyword evidence="6 13" id="KW-0237">DNA synthesis</keyword>
<dbReference type="GO" id="GO:0005524">
    <property type="term" value="F:ATP binding"/>
    <property type="evidence" value="ECO:0007669"/>
    <property type="project" value="InterPro"/>
</dbReference>
<dbReference type="Gene3D" id="3.20.70.20">
    <property type="match status" value="1"/>
</dbReference>
<dbReference type="AlphaFoldDB" id="A0A8J8CDX7"/>
<evidence type="ECO:0000256" key="3">
    <source>
        <dbReference type="ARBA" id="ARBA00012274"/>
    </source>
</evidence>
<keyword evidence="9" id="KW-1015">Disulfide bond</keyword>
<evidence type="ECO:0000256" key="13">
    <source>
        <dbReference type="RuleBase" id="RU364064"/>
    </source>
</evidence>
<dbReference type="GO" id="GO:0004748">
    <property type="term" value="F:ribonucleoside-diphosphate reductase activity, thioredoxin disulfide as acceptor"/>
    <property type="evidence" value="ECO:0007669"/>
    <property type="project" value="UniProtKB-EC"/>
</dbReference>
<comment type="caution">
    <text evidence="18">The sequence shown here is derived from an EMBL/GenBank/DDBJ whole genome shotgun (WGS) entry which is preliminary data.</text>
</comment>
<evidence type="ECO:0000256" key="14">
    <source>
        <dbReference type="SAM" id="Coils"/>
    </source>
</evidence>
<keyword evidence="8 13" id="KW-0560">Oxidoreductase</keyword>
<feature type="domain" description="Ribonucleotide reductase large subunit C-terminal" evidence="16">
    <location>
        <begin position="115"/>
        <end position="587"/>
    </location>
</feature>
<dbReference type="GO" id="GO:0009263">
    <property type="term" value="P:deoxyribonucleotide biosynthetic process"/>
    <property type="evidence" value="ECO:0007669"/>
    <property type="project" value="InterPro"/>
</dbReference>
<dbReference type="EC" id="1.17.4.1" evidence="3 13"/>
<accession>A0A8J8CDX7</accession>
<evidence type="ECO:0000256" key="4">
    <source>
        <dbReference type="ARBA" id="ARBA00014409"/>
    </source>
</evidence>
<dbReference type="Pfam" id="PF02867">
    <property type="entry name" value="Ribonuc_red_lgC"/>
    <property type="match status" value="1"/>
</dbReference>
<proteinExistence type="inferred from homology"/>
<dbReference type="InterPro" id="IPR013344">
    <property type="entry name" value="RNR_NrdJ/NrdZ"/>
</dbReference>
<evidence type="ECO:0000259" key="15">
    <source>
        <dbReference type="Pfam" id="PF00317"/>
    </source>
</evidence>
<evidence type="ECO:0000259" key="16">
    <source>
        <dbReference type="Pfam" id="PF02867"/>
    </source>
</evidence>
<evidence type="ECO:0000256" key="2">
    <source>
        <dbReference type="ARBA" id="ARBA00007405"/>
    </source>
</evidence>
<evidence type="ECO:0000313" key="19">
    <source>
        <dbReference type="Proteomes" id="UP000750197"/>
    </source>
</evidence>
<dbReference type="CDD" id="cd02888">
    <property type="entry name" value="RNR_II_dimer"/>
    <property type="match status" value="1"/>
</dbReference>
<keyword evidence="5 13" id="KW-0846">Cobalamin</keyword>
<comment type="function">
    <text evidence="11 13">Catalyzes the reduction of ribonucleotides to deoxyribonucleotides. May function to provide a pool of deoxyribonucleotide precursors for DNA repair during oxygen limitation and/or for immediate growth after restoration of oxygen.</text>
</comment>
<evidence type="ECO:0000256" key="11">
    <source>
        <dbReference type="ARBA" id="ARBA00025437"/>
    </source>
</evidence>
<gene>
    <name evidence="18" type="ORF">KIY12_10050</name>
</gene>
<dbReference type="Pfam" id="PF12637">
    <property type="entry name" value="TSCPD"/>
    <property type="match status" value="1"/>
</dbReference>
<dbReference type="PRINTS" id="PR01183">
    <property type="entry name" value="RIBORDTASEM1"/>
</dbReference>
<keyword evidence="7 13" id="KW-0547">Nucleotide-binding</keyword>
<dbReference type="Proteomes" id="UP000750197">
    <property type="component" value="Unassembled WGS sequence"/>
</dbReference>
<dbReference type="InterPro" id="IPR024434">
    <property type="entry name" value="TSCPD_dom"/>
</dbReference>
<dbReference type="InterPro" id="IPR000788">
    <property type="entry name" value="RNR_lg_C"/>
</dbReference>